<proteinExistence type="predicted"/>
<evidence type="ECO:0000313" key="1">
    <source>
        <dbReference type="EMBL" id="MCA9758568.1"/>
    </source>
</evidence>
<evidence type="ECO:0000313" key="2">
    <source>
        <dbReference type="Proteomes" id="UP000739538"/>
    </source>
</evidence>
<dbReference type="AlphaFoldDB" id="A0A956NIU3"/>
<comment type="caution">
    <text evidence="1">The sequence shown here is derived from an EMBL/GenBank/DDBJ whole genome shotgun (WGS) entry which is preliminary data.</text>
</comment>
<dbReference type="EMBL" id="JAGQHS010000186">
    <property type="protein sequence ID" value="MCA9758568.1"/>
    <property type="molecule type" value="Genomic_DNA"/>
</dbReference>
<gene>
    <name evidence="1" type="ORF">KDA27_22420</name>
</gene>
<sequence length="404" mass="42733">MRTAILGLVASCLILLVSVPPTYGGANEGGFLLLHTDDSVIYTEDEGSYCDLLAAECPTDPDCEGDDSACIDFLLNGLRSTSHRGPETALIWAIAAFPESSCPEVTAVQFGLTWTPITEDLYFVAWEPCAGFEISSDGWPTQPLAGTALGFGTPVRRHAFPIYWFAAYSYYGPLELSIARPPFGEGVAFADDDFPSQIDLVPPSRWGSVGLNGAVGSNPYSPESPPAGACCLAEGGCEFGVEWTCDGEYQGDGTTCDPNPCVTGACCFDGGADCRVLTEAGCEDEGGYYSGDQAGCDPNPCPAIPGACCDRFNDCVVLTGPECEDVDGRYQGEGTTCDPHPCGPPRGACCLDSDCRLDTEENCERLGHGGEYLGNGVPCEPNPCNPTPTLRKSWGEVKSLYRTP</sequence>
<name>A0A956NIU3_UNCEI</name>
<accession>A0A956NIU3</accession>
<protein>
    <submittedName>
        <fullName evidence="1">Uncharacterized protein</fullName>
    </submittedName>
</protein>
<organism evidence="1 2">
    <name type="scientific">Eiseniibacteriota bacterium</name>
    <dbReference type="NCBI Taxonomy" id="2212470"/>
    <lineage>
        <taxon>Bacteria</taxon>
        <taxon>Candidatus Eiseniibacteriota</taxon>
    </lineage>
</organism>
<dbReference type="Proteomes" id="UP000739538">
    <property type="component" value="Unassembled WGS sequence"/>
</dbReference>
<reference evidence="1" key="1">
    <citation type="submission" date="2020-04" db="EMBL/GenBank/DDBJ databases">
        <authorList>
            <person name="Zhang T."/>
        </authorList>
    </citation>
    <scope>NUCLEOTIDE SEQUENCE</scope>
    <source>
        <strain evidence="1">HKST-UBA02</strain>
    </source>
</reference>
<reference evidence="1" key="2">
    <citation type="journal article" date="2021" name="Microbiome">
        <title>Successional dynamics and alternative stable states in a saline activated sludge microbial community over 9 years.</title>
        <authorList>
            <person name="Wang Y."/>
            <person name="Ye J."/>
            <person name="Ju F."/>
            <person name="Liu L."/>
            <person name="Boyd J.A."/>
            <person name="Deng Y."/>
            <person name="Parks D.H."/>
            <person name="Jiang X."/>
            <person name="Yin X."/>
            <person name="Woodcroft B.J."/>
            <person name="Tyson G.W."/>
            <person name="Hugenholtz P."/>
            <person name="Polz M.F."/>
            <person name="Zhang T."/>
        </authorList>
    </citation>
    <scope>NUCLEOTIDE SEQUENCE</scope>
    <source>
        <strain evidence="1">HKST-UBA02</strain>
    </source>
</reference>